<proteinExistence type="predicted"/>
<evidence type="ECO:0000259" key="10">
    <source>
        <dbReference type="SMART" id="SM00822"/>
    </source>
</evidence>
<keyword evidence="8" id="KW-0443">Lipid metabolism</keyword>
<accession>A0AA96WCU9</accession>
<evidence type="ECO:0000256" key="3">
    <source>
        <dbReference type="ARBA" id="ARBA00004991"/>
    </source>
</evidence>
<dbReference type="EMBL" id="CP053586">
    <property type="protein sequence ID" value="WNZ22779.1"/>
    <property type="molecule type" value="Genomic_DNA"/>
</dbReference>
<feature type="domain" description="Ketoreductase" evidence="10">
    <location>
        <begin position="4"/>
        <end position="179"/>
    </location>
</feature>
<dbReference type="GO" id="GO:0019290">
    <property type="term" value="P:siderophore biosynthetic process"/>
    <property type="evidence" value="ECO:0007669"/>
    <property type="project" value="InterPro"/>
</dbReference>
<sequence length="270" mass="29072">MSWQHVIVTGGSSGIGKATAELFASRGAHVTIIGRDSNKLAQAQAEIEARRTQPTTVLPLAADVADREQAQQAMQTAIAQLGAPDGLVTCAGMAHPGYFRELPLEIFEHTMAVNYFGTLYCLKAVLPAMEQQRRGHVAMVSSGAGLIGIYGYTPYSPSKFALRGLAEAVRGELKVWGIHTSIVYPPDTDTPQLAAENRTKPPETKRITATAKTWSAAAVAQQIVSGMEKRAFVIAPGQEMAVLARLHSLIAPGLNWYFDRIVAETRSSQD</sequence>
<protein>
    <recommendedName>
        <fullName evidence="9">3-dehydrosphinganine reductase</fullName>
        <ecNumber evidence="9">1.1.1.102</ecNumber>
    </recommendedName>
</protein>
<evidence type="ECO:0000256" key="2">
    <source>
        <dbReference type="ARBA" id="ARBA00004760"/>
    </source>
</evidence>
<reference evidence="11" key="1">
    <citation type="submission" date="2020-05" db="EMBL/GenBank/DDBJ databases">
        <authorList>
            <person name="Zhu T."/>
            <person name="Keshari N."/>
            <person name="Lu X."/>
        </authorList>
    </citation>
    <scope>NUCLEOTIDE SEQUENCE</scope>
    <source>
        <strain evidence="11">NK1-12</strain>
    </source>
</reference>
<evidence type="ECO:0000256" key="6">
    <source>
        <dbReference type="ARBA" id="ARBA00022919"/>
    </source>
</evidence>
<keyword evidence="7" id="KW-0560">Oxidoreductase</keyword>
<dbReference type="GO" id="GO:0008667">
    <property type="term" value="F:2,3-dihydro-2,3-dihydroxybenzoate dehydrogenase activity"/>
    <property type="evidence" value="ECO:0007669"/>
    <property type="project" value="InterPro"/>
</dbReference>
<dbReference type="PANTHER" id="PTHR43550">
    <property type="entry name" value="3-KETODIHYDROSPHINGOSINE REDUCTASE"/>
    <property type="match status" value="1"/>
</dbReference>
<dbReference type="RefSeq" id="WP_316434324.1">
    <property type="nucleotide sequence ID" value="NZ_CP053586.1"/>
</dbReference>
<dbReference type="GO" id="GO:0016020">
    <property type="term" value="C:membrane"/>
    <property type="evidence" value="ECO:0007669"/>
    <property type="project" value="GOC"/>
</dbReference>
<evidence type="ECO:0000256" key="7">
    <source>
        <dbReference type="ARBA" id="ARBA00023002"/>
    </source>
</evidence>
<dbReference type="InterPro" id="IPR057326">
    <property type="entry name" value="KR_dom"/>
</dbReference>
<dbReference type="GO" id="GO:0030148">
    <property type="term" value="P:sphingolipid biosynthetic process"/>
    <property type="evidence" value="ECO:0007669"/>
    <property type="project" value="InterPro"/>
</dbReference>
<organism evidence="11">
    <name type="scientific">Leptolyngbya sp. NK1-12</name>
    <dbReference type="NCBI Taxonomy" id="2547451"/>
    <lineage>
        <taxon>Bacteria</taxon>
        <taxon>Bacillati</taxon>
        <taxon>Cyanobacteriota</taxon>
        <taxon>Cyanophyceae</taxon>
        <taxon>Leptolyngbyales</taxon>
        <taxon>Leptolyngbyaceae</taxon>
        <taxon>Leptolyngbya group</taxon>
        <taxon>Leptolyngbya</taxon>
    </lineage>
</organism>
<evidence type="ECO:0000256" key="8">
    <source>
        <dbReference type="ARBA" id="ARBA00023098"/>
    </source>
</evidence>
<keyword evidence="6" id="KW-0746">Sphingolipid metabolism</keyword>
<dbReference type="PRINTS" id="PR01397">
    <property type="entry name" value="DHBDHDRGNASE"/>
</dbReference>
<keyword evidence="5" id="KW-0521">NADP</keyword>
<keyword evidence="4" id="KW-0256">Endoplasmic reticulum</keyword>
<comment type="subcellular location">
    <subcellularLocation>
        <location evidence="1">Endoplasmic reticulum</location>
    </subcellularLocation>
</comment>
<dbReference type="PANTHER" id="PTHR43550:SF3">
    <property type="entry name" value="3-KETODIHYDROSPHINGOSINE REDUCTASE"/>
    <property type="match status" value="1"/>
</dbReference>
<dbReference type="SUPFAM" id="SSF51735">
    <property type="entry name" value="NAD(P)-binding Rossmann-fold domains"/>
    <property type="match status" value="1"/>
</dbReference>
<evidence type="ECO:0000256" key="4">
    <source>
        <dbReference type="ARBA" id="ARBA00022824"/>
    </source>
</evidence>
<name>A0AA96WCU9_9CYAN</name>
<dbReference type="AlphaFoldDB" id="A0AA96WCU9"/>
<dbReference type="InterPro" id="IPR003560">
    <property type="entry name" value="DHB_DH"/>
</dbReference>
<evidence type="ECO:0000256" key="9">
    <source>
        <dbReference type="ARBA" id="ARBA00026112"/>
    </source>
</evidence>
<comment type="pathway">
    <text evidence="2">Lipid metabolism; sphingolipid metabolism.</text>
</comment>
<dbReference type="GO" id="GO:0006666">
    <property type="term" value="P:3-keto-sphinganine metabolic process"/>
    <property type="evidence" value="ECO:0007669"/>
    <property type="project" value="InterPro"/>
</dbReference>
<dbReference type="CDD" id="cd08939">
    <property type="entry name" value="KDSR-like_SDR_c"/>
    <property type="match status" value="1"/>
</dbReference>
<comment type="pathway">
    <text evidence="3">Sphingolipid metabolism.</text>
</comment>
<dbReference type="EC" id="1.1.1.102" evidence="9"/>
<dbReference type="Pfam" id="PF00106">
    <property type="entry name" value="adh_short"/>
    <property type="match status" value="1"/>
</dbReference>
<gene>
    <name evidence="11" type="ORF">HJG54_07875</name>
</gene>
<dbReference type="FunFam" id="3.40.50.720:FF:000468">
    <property type="entry name" value="Short-chain dehydrogenase, putative"/>
    <property type="match status" value="1"/>
</dbReference>
<dbReference type="InterPro" id="IPR036291">
    <property type="entry name" value="NAD(P)-bd_dom_sf"/>
</dbReference>
<dbReference type="InterPro" id="IPR002347">
    <property type="entry name" value="SDR_fam"/>
</dbReference>
<dbReference type="InterPro" id="IPR045022">
    <property type="entry name" value="KDSR-like"/>
</dbReference>
<dbReference type="SMART" id="SM00822">
    <property type="entry name" value="PKS_KR"/>
    <property type="match status" value="1"/>
</dbReference>
<evidence type="ECO:0000256" key="1">
    <source>
        <dbReference type="ARBA" id="ARBA00004240"/>
    </source>
</evidence>
<dbReference type="Gene3D" id="3.40.50.720">
    <property type="entry name" value="NAD(P)-binding Rossmann-like Domain"/>
    <property type="match status" value="1"/>
</dbReference>
<evidence type="ECO:0000313" key="11">
    <source>
        <dbReference type="EMBL" id="WNZ22779.1"/>
    </source>
</evidence>
<evidence type="ECO:0000256" key="5">
    <source>
        <dbReference type="ARBA" id="ARBA00022857"/>
    </source>
</evidence>
<dbReference type="GO" id="GO:0047560">
    <property type="term" value="F:3-dehydrosphinganine reductase activity"/>
    <property type="evidence" value="ECO:0007669"/>
    <property type="project" value="UniProtKB-EC"/>
</dbReference>